<evidence type="ECO:0000313" key="1">
    <source>
        <dbReference type="EMBL" id="SVA91905.1"/>
    </source>
</evidence>
<reference evidence="1" key="1">
    <citation type="submission" date="2018-05" db="EMBL/GenBank/DDBJ databases">
        <authorList>
            <person name="Lanie J.A."/>
            <person name="Ng W.-L."/>
            <person name="Kazmierczak K.M."/>
            <person name="Andrzejewski T.M."/>
            <person name="Davidsen T.M."/>
            <person name="Wayne K.J."/>
            <person name="Tettelin H."/>
            <person name="Glass J.I."/>
            <person name="Rusch D."/>
            <person name="Podicherti R."/>
            <person name="Tsui H.-C.T."/>
            <person name="Winkler M.E."/>
        </authorList>
    </citation>
    <scope>NUCLEOTIDE SEQUENCE</scope>
</reference>
<proteinExistence type="predicted"/>
<dbReference type="AlphaFoldDB" id="A0A381ZRK7"/>
<protein>
    <submittedName>
        <fullName evidence="1">Uncharacterized protein</fullName>
    </submittedName>
</protein>
<gene>
    <name evidence="1" type="ORF">METZ01_LOCUS144759</name>
</gene>
<name>A0A381ZRK7_9ZZZZ</name>
<dbReference type="EMBL" id="UINC01022391">
    <property type="protein sequence ID" value="SVA91905.1"/>
    <property type="molecule type" value="Genomic_DNA"/>
</dbReference>
<sequence>MKNEIPIEKEFLFYFEKLSNWGR</sequence>
<accession>A0A381ZRK7</accession>
<organism evidence="1">
    <name type="scientific">marine metagenome</name>
    <dbReference type="NCBI Taxonomy" id="408172"/>
    <lineage>
        <taxon>unclassified sequences</taxon>
        <taxon>metagenomes</taxon>
        <taxon>ecological metagenomes</taxon>
    </lineage>
</organism>